<evidence type="ECO:0008006" key="3">
    <source>
        <dbReference type="Google" id="ProtNLM"/>
    </source>
</evidence>
<evidence type="ECO:0000313" key="2">
    <source>
        <dbReference type="Proteomes" id="UP000008366"/>
    </source>
</evidence>
<gene>
    <name evidence="1" type="ORF">KILIM_022_00120</name>
</gene>
<organism evidence="1 2">
    <name type="scientific">Kineosphaera limosa NBRC 100340</name>
    <dbReference type="NCBI Taxonomy" id="1184609"/>
    <lineage>
        <taxon>Bacteria</taxon>
        <taxon>Bacillati</taxon>
        <taxon>Actinomycetota</taxon>
        <taxon>Actinomycetes</taxon>
        <taxon>Micrococcales</taxon>
        <taxon>Dermatophilaceae</taxon>
        <taxon>Kineosphaera</taxon>
    </lineage>
</organism>
<accession>K6VH48</accession>
<dbReference type="SUPFAM" id="SSF52402">
    <property type="entry name" value="Adenine nucleotide alpha hydrolases-like"/>
    <property type="match status" value="1"/>
</dbReference>
<dbReference type="STRING" id="1184609.KILIM_022_00120"/>
<dbReference type="Proteomes" id="UP000008366">
    <property type="component" value="Unassembled WGS sequence"/>
</dbReference>
<name>K6VH48_9MICO</name>
<protein>
    <recommendedName>
        <fullName evidence="3">Phosphoadenosine phosphosulfate reductase</fullName>
    </recommendedName>
</protein>
<dbReference type="Gene3D" id="3.40.50.620">
    <property type="entry name" value="HUPs"/>
    <property type="match status" value="1"/>
</dbReference>
<evidence type="ECO:0000313" key="1">
    <source>
        <dbReference type="EMBL" id="GAB95528.1"/>
    </source>
</evidence>
<comment type="caution">
    <text evidence="1">The sequence shown here is derived from an EMBL/GenBank/DDBJ whole genome shotgun (WGS) entry which is preliminary data.</text>
</comment>
<dbReference type="AlphaFoldDB" id="K6VH48"/>
<dbReference type="InterPro" id="IPR014729">
    <property type="entry name" value="Rossmann-like_a/b/a_fold"/>
</dbReference>
<dbReference type="EMBL" id="BAHD01000022">
    <property type="protein sequence ID" value="GAB95528.1"/>
    <property type="molecule type" value="Genomic_DNA"/>
</dbReference>
<keyword evidence="2" id="KW-1185">Reference proteome</keyword>
<proteinExistence type="predicted"/>
<sequence>MIGRVQATLIGAGRVAVSFSGDPQSALLLTIAARALGAQRVSLLLDPIRPPAPGDDALAQEIASELGCRVLRTWSPGQARPTDVAHLPIDTVAYCAAVDAPGRVPVRTVDRQRVLFPFVEAGVRLTEVAACAQALGVSAQRLPNGRRAADGA</sequence>
<reference evidence="1 2" key="1">
    <citation type="submission" date="2012-08" db="EMBL/GenBank/DDBJ databases">
        <title>Whole genome shotgun sequence of Kineosphaera limosa NBRC 100340.</title>
        <authorList>
            <person name="Yoshida I."/>
            <person name="Isaki S."/>
            <person name="Hosoyama A."/>
            <person name="Tsuchikane K."/>
            <person name="Katsumata H."/>
            <person name="Ando Y."/>
            <person name="Ohji S."/>
            <person name="Hamada M."/>
            <person name="Tamura T."/>
            <person name="Yamazoe A."/>
            <person name="Yamazaki S."/>
            <person name="Fujita N."/>
        </authorList>
    </citation>
    <scope>NUCLEOTIDE SEQUENCE [LARGE SCALE GENOMIC DNA]</scope>
    <source>
        <strain evidence="1 2">NBRC 100340</strain>
    </source>
</reference>